<dbReference type="OrthoDB" id="10470043at2759"/>
<evidence type="ECO:0000256" key="5">
    <source>
        <dbReference type="ARBA" id="ARBA00023242"/>
    </source>
</evidence>
<evidence type="ECO:0000313" key="6">
    <source>
        <dbReference type="EMBL" id="CAG8789901.1"/>
    </source>
</evidence>
<feature type="non-terminal residue" evidence="6">
    <location>
        <position position="129"/>
    </location>
</feature>
<keyword evidence="4" id="KW-0862">Zinc</keyword>
<dbReference type="PANTHER" id="PTHR46481:SF10">
    <property type="entry name" value="ZINC FINGER BED DOMAIN-CONTAINING PROTEIN 39"/>
    <property type="match status" value="1"/>
</dbReference>
<comment type="caution">
    <text evidence="6">The sequence shown here is derived from an EMBL/GenBank/DDBJ whole genome shotgun (WGS) entry which is preliminary data.</text>
</comment>
<evidence type="ECO:0000256" key="4">
    <source>
        <dbReference type="ARBA" id="ARBA00022833"/>
    </source>
</evidence>
<sequence length="129" mass="14681">DQGFRNLINGLLSNFSISADMIKRDIMKAYNKRKTLIKEIFQNAEGKISLTCDACMSLQQLGYLSVITYFLDKDNATSNNVAIHKLANCILQDSFININKDLFHNCCFAYILNLIVKDRLKKILDVIGK</sequence>
<dbReference type="InterPro" id="IPR052035">
    <property type="entry name" value="ZnF_BED_domain_contain"/>
</dbReference>
<reference evidence="6" key="1">
    <citation type="submission" date="2021-06" db="EMBL/GenBank/DDBJ databases">
        <authorList>
            <person name="Kallberg Y."/>
            <person name="Tangrot J."/>
            <person name="Rosling A."/>
        </authorList>
    </citation>
    <scope>NUCLEOTIDE SEQUENCE</scope>
    <source>
        <strain evidence="6">MA453B</strain>
    </source>
</reference>
<comment type="subcellular location">
    <subcellularLocation>
        <location evidence="1">Nucleus</location>
    </subcellularLocation>
</comment>
<evidence type="ECO:0000256" key="3">
    <source>
        <dbReference type="ARBA" id="ARBA00022771"/>
    </source>
</evidence>
<dbReference type="SUPFAM" id="SSF53098">
    <property type="entry name" value="Ribonuclease H-like"/>
    <property type="match status" value="1"/>
</dbReference>
<accession>A0A9N9P753</accession>
<keyword evidence="5" id="KW-0539">Nucleus</keyword>
<keyword evidence="2" id="KW-0479">Metal-binding</keyword>
<gene>
    <name evidence="6" type="ORF">DERYTH_LOCUS21200</name>
</gene>
<proteinExistence type="predicted"/>
<dbReference type="InterPro" id="IPR012337">
    <property type="entry name" value="RNaseH-like_sf"/>
</dbReference>
<dbReference type="AlphaFoldDB" id="A0A9N9P753"/>
<dbReference type="EMBL" id="CAJVPY010026514">
    <property type="protein sequence ID" value="CAG8789901.1"/>
    <property type="molecule type" value="Genomic_DNA"/>
</dbReference>
<dbReference type="Proteomes" id="UP000789405">
    <property type="component" value="Unassembled WGS sequence"/>
</dbReference>
<dbReference type="GO" id="GO:0008270">
    <property type="term" value="F:zinc ion binding"/>
    <property type="evidence" value="ECO:0007669"/>
    <property type="project" value="UniProtKB-KW"/>
</dbReference>
<dbReference type="GO" id="GO:0005634">
    <property type="term" value="C:nucleus"/>
    <property type="evidence" value="ECO:0007669"/>
    <property type="project" value="UniProtKB-SubCell"/>
</dbReference>
<evidence type="ECO:0000256" key="1">
    <source>
        <dbReference type="ARBA" id="ARBA00004123"/>
    </source>
</evidence>
<keyword evidence="3" id="KW-0863">Zinc-finger</keyword>
<protein>
    <submittedName>
        <fullName evidence="6">11580_t:CDS:1</fullName>
    </submittedName>
</protein>
<dbReference type="PANTHER" id="PTHR46481">
    <property type="entry name" value="ZINC FINGER BED DOMAIN-CONTAINING PROTEIN 4"/>
    <property type="match status" value="1"/>
</dbReference>
<evidence type="ECO:0000256" key="2">
    <source>
        <dbReference type="ARBA" id="ARBA00022723"/>
    </source>
</evidence>
<organism evidence="6 7">
    <name type="scientific">Dentiscutata erythropus</name>
    <dbReference type="NCBI Taxonomy" id="1348616"/>
    <lineage>
        <taxon>Eukaryota</taxon>
        <taxon>Fungi</taxon>
        <taxon>Fungi incertae sedis</taxon>
        <taxon>Mucoromycota</taxon>
        <taxon>Glomeromycotina</taxon>
        <taxon>Glomeromycetes</taxon>
        <taxon>Diversisporales</taxon>
        <taxon>Gigasporaceae</taxon>
        <taxon>Dentiscutata</taxon>
    </lineage>
</organism>
<feature type="non-terminal residue" evidence="6">
    <location>
        <position position="1"/>
    </location>
</feature>
<evidence type="ECO:0000313" key="7">
    <source>
        <dbReference type="Proteomes" id="UP000789405"/>
    </source>
</evidence>
<keyword evidence="7" id="KW-1185">Reference proteome</keyword>
<name>A0A9N9P753_9GLOM</name>